<dbReference type="PANTHER" id="PTHR43236">
    <property type="entry name" value="ANTITOXIN HIGA1"/>
    <property type="match status" value="1"/>
</dbReference>
<dbReference type="OrthoDB" id="9796786at2"/>
<gene>
    <name evidence="2" type="ORF">EDL96_07075</name>
</gene>
<dbReference type="InterPro" id="IPR052345">
    <property type="entry name" value="Rad_response_metalloprotease"/>
</dbReference>
<name>A0A3N3ZQ96_9MICC</name>
<organism evidence="2 3">
    <name type="scientific">Kocuria soli</name>
    <dbReference type="NCBI Taxonomy" id="2485125"/>
    <lineage>
        <taxon>Bacteria</taxon>
        <taxon>Bacillati</taxon>
        <taxon>Actinomycetota</taxon>
        <taxon>Actinomycetes</taxon>
        <taxon>Micrococcales</taxon>
        <taxon>Micrococcaceae</taxon>
        <taxon>Kocuria</taxon>
    </lineage>
</organism>
<protein>
    <submittedName>
        <fullName evidence="2">ImmA/IrrE family metallo-endopeptidase</fullName>
    </submittedName>
</protein>
<dbReference type="EMBL" id="RKMF01000007">
    <property type="protein sequence ID" value="ROZ63293.1"/>
    <property type="molecule type" value="Genomic_DNA"/>
</dbReference>
<dbReference type="AlphaFoldDB" id="A0A3N3ZQ96"/>
<keyword evidence="3" id="KW-1185">Reference proteome</keyword>
<evidence type="ECO:0000259" key="1">
    <source>
        <dbReference type="Pfam" id="PF06114"/>
    </source>
</evidence>
<proteinExistence type="predicted"/>
<dbReference type="PANTHER" id="PTHR43236:SF2">
    <property type="entry name" value="BLL0069 PROTEIN"/>
    <property type="match status" value="1"/>
</dbReference>
<dbReference type="Proteomes" id="UP000270616">
    <property type="component" value="Unassembled WGS sequence"/>
</dbReference>
<evidence type="ECO:0000313" key="2">
    <source>
        <dbReference type="EMBL" id="ROZ63293.1"/>
    </source>
</evidence>
<evidence type="ECO:0000313" key="3">
    <source>
        <dbReference type="Proteomes" id="UP000270616"/>
    </source>
</evidence>
<feature type="domain" description="IrrE N-terminal-like" evidence="1">
    <location>
        <begin position="34"/>
        <end position="167"/>
    </location>
</feature>
<dbReference type="Pfam" id="PF06114">
    <property type="entry name" value="Peptidase_M78"/>
    <property type="match status" value="1"/>
</dbReference>
<sequence>MRAREHLRGQALLPPPTSATDEYKHLNYWTNALEEAGVLVMSTERGQVAVEEMRAFSLFFDLVPVIMLNGTDATRGRLFSLLHEYAHLLLHTEGLCDTTTDTRATSPDRALEARCNALAAAMLMPEQAILTSPLVKRHPAGQPWSLPELIEAAQPFGVSAEAFLRRLVTLGKVPLKHYQEFREGRDSPVVRSRSGRGNFYYTKARDLGKGYVRRVSGAHRRALIDSNTAATYLDVKVGQIAKLAEVSQV</sequence>
<comment type="caution">
    <text evidence="2">The sequence shown here is derived from an EMBL/GenBank/DDBJ whole genome shotgun (WGS) entry which is preliminary data.</text>
</comment>
<dbReference type="Gene3D" id="1.10.10.2910">
    <property type="match status" value="1"/>
</dbReference>
<reference evidence="2 3" key="1">
    <citation type="submission" date="2018-10" db="EMBL/GenBank/DDBJ databases">
        <title>Kocuria sp. M5W7-7, whole genome shotgun sequence.</title>
        <authorList>
            <person name="Tuo L."/>
        </authorList>
    </citation>
    <scope>NUCLEOTIDE SEQUENCE [LARGE SCALE GENOMIC DNA]</scope>
    <source>
        <strain evidence="2 3">M5W7-7</strain>
    </source>
</reference>
<dbReference type="InterPro" id="IPR010359">
    <property type="entry name" value="IrrE_HExxH"/>
</dbReference>
<accession>A0A3N3ZQ96</accession>